<feature type="transmembrane region" description="Helical" evidence="8">
    <location>
        <begin position="79"/>
        <end position="98"/>
    </location>
</feature>
<feature type="transmembrane region" description="Helical" evidence="8">
    <location>
        <begin position="54"/>
        <end position="73"/>
    </location>
</feature>
<dbReference type="Proteomes" id="UP000317909">
    <property type="component" value="Chromosome"/>
</dbReference>
<dbReference type="InterPro" id="IPR003416">
    <property type="entry name" value="MgtC/SapB/SrpB/YhiD_fam"/>
</dbReference>
<sequence length="179" mass="18216">MSDEILQSLAAEFNDLSDVGQATTVSFRLLLAAVLGGALGFERESAGKAAGMRTHMLVAIGAAMFLMAVNLAGGGDPESSRIIQGLVAGIGFLGAGAIVKGKPGEEIHGLTTAASIWMTAAIGVAVGLGHASTAILSTVLALLVLAAMQRWCGGLHPNRNGHSRGAPRRNSEIVNDSDD</sequence>
<dbReference type="KEGG" id="llh:I41_30210"/>
<dbReference type="AlphaFoldDB" id="A0A517TZM7"/>
<feature type="transmembrane region" description="Helical" evidence="8">
    <location>
        <begin position="25"/>
        <end position="42"/>
    </location>
</feature>
<dbReference type="GO" id="GO:0005886">
    <property type="term" value="C:plasma membrane"/>
    <property type="evidence" value="ECO:0007669"/>
    <property type="project" value="UniProtKB-SubCell"/>
</dbReference>
<dbReference type="OrthoDB" id="9811198at2"/>
<evidence type="ECO:0000256" key="6">
    <source>
        <dbReference type="ARBA" id="ARBA00023136"/>
    </source>
</evidence>
<evidence type="ECO:0000256" key="5">
    <source>
        <dbReference type="ARBA" id="ARBA00022989"/>
    </source>
</evidence>
<dbReference type="EMBL" id="CP036339">
    <property type="protein sequence ID" value="QDT73830.1"/>
    <property type="molecule type" value="Genomic_DNA"/>
</dbReference>
<evidence type="ECO:0000313" key="11">
    <source>
        <dbReference type="Proteomes" id="UP000317909"/>
    </source>
</evidence>
<keyword evidence="3" id="KW-1003">Cell membrane</keyword>
<feature type="transmembrane region" description="Helical" evidence="8">
    <location>
        <begin position="134"/>
        <end position="152"/>
    </location>
</feature>
<name>A0A517TZM7_9BACT</name>
<evidence type="ECO:0000313" key="10">
    <source>
        <dbReference type="EMBL" id="QDT73830.1"/>
    </source>
</evidence>
<dbReference type="PRINTS" id="PR01837">
    <property type="entry name" value="MGTCSAPBPROT"/>
</dbReference>
<proteinExistence type="inferred from homology"/>
<evidence type="ECO:0000256" key="2">
    <source>
        <dbReference type="ARBA" id="ARBA00009298"/>
    </source>
</evidence>
<evidence type="ECO:0000256" key="8">
    <source>
        <dbReference type="SAM" id="Phobius"/>
    </source>
</evidence>
<dbReference type="PANTHER" id="PTHR33778">
    <property type="entry name" value="PROTEIN MGTC"/>
    <property type="match status" value="1"/>
</dbReference>
<feature type="transmembrane region" description="Helical" evidence="8">
    <location>
        <begin position="110"/>
        <end position="128"/>
    </location>
</feature>
<keyword evidence="6 8" id="KW-0472">Membrane</keyword>
<dbReference type="InterPro" id="IPR049177">
    <property type="entry name" value="MgtC_SapB_SrpB_YhiD_N"/>
</dbReference>
<dbReference type="RefSeq" id="WP_145433482.1">
    <property type="nucleotide sequence ID" value="NZ_CP036339.1"/>
</dbReference>
<comment type="similarity">
    <text evidence="2">Belongs to the MgtC/SapB family.</text>
</comment>
<dbReference type="PANTHER" id="PTHR33778:SF1">
    <property type="entry name" value="MAGNESIUM TRANSPORTER YHID-RELATED"/>
    <property type="match status" value="1"/>
</dbReference>
<evidence type="ECO:0000256" key="4">
    <source>
        <dbReference type="ARBA" id="ARBA00022692"/>
    </source>
</evidence>
<feature type="domain" description="MgtC/SapB/SrpB/YhiD N-terminal" evidence="9">
    <location>
        <begin position="29"/>
        <end position="150"/>
    </location>
</feature>
<keyword evidence="5 8" id="KW-1133">Transmembrane helix</keyword>
<accession>A0A517TZM7</accession>
<evidence type="ECO:0000259" key="9">
    <source>
        <dbReference type="Pfam" id="PF02308"/>
    </source>
</evidence>
<organism evidence="10 11">
    <name type="scientific">Lacipirellula limnantheis</name>
    <dbReference type="NCBI Taxonomy" id="2528024"/>
    <lineage>
        <taxon>Bacteria</taxon>
        <taxon>Pseudomonadati</taxon>
        <taxon>Planctomycetota</taxon>
        <taxon>Planctomycetia</taxon>
        <taxon>Pirellulales</taxon>
        <taxon>Lacipirellulaceae</taxon>
        <taxon>Lacipirellula</taxon>
    </lineage>
</organism>
<evidence type="ECO:0000256" key="3">
    <source>
        <dbReference type="ARBA" id="ARBA00022475"/>
    </source>
</evidence>
<feature type="region of interest" description="Disordered" evidence="7">
    <location>
        <begin position="156"/>
        <end position="179"/>
    </location>
</feature>
<evidence type="ECO:0000256" key="1">
    <source>
        <dbReference type="ARBA" id="ARBA00004651"/>
    </source>
</evidence>
<reference evidence="10 11" key="1">
    <citation type="submission" date="2019-02" db="EMBL/GenBank/DDBJ databases">
        <title>Deep-cultivation of Planctomycetes and their phenomic and genomic characterization uncovers novel biology.</title>
        <authorList>
            <person name="Wiegand S."/>
            <person name="Jogler M."/>
            <person name="Boedeker C."/>
            <person name="Pinto D."/>
            <person name="Vollmers J."/>
            <person name="Rivas-Marin E."/>
            <person name="Kohn T."/>
            <person name="Peeters S.H."/>
            <person name="Heuer A."/>
            <person name="Rast P."/>
            <person name="Oberbeckmann S."/>
            <person name="Bunk B."/>
            <person name="Jeske O."/>
            <person name="Meyerdierks A."/>
            <person name="Storesund J.E."/>
            <person name="Kallscheuer N."/>
            <person name="Luecker S."/>
            <person name="Lage O.M."/>
            <person name="Pohl T."/>
            <person name="Merkel B.J."/>
            <person name="Hornburger P."/>
            <person name="Mueller R.-W."/>
            <person name="Bruemmer F."/>
            <person name="Labrenz M."/>
            <person name="Spormann A.M."/>
            <person name="Op den Camp H."/>
            <person name="Overmann J."/>
            <person name="Amann R."/>
            <person name="Jetten M.S.M."/>
            <person name="Mascher T."/>
            <person name="Medema M.H."/>
            <person name="Devos D.P."/>
            <person name="Kaster A.-K."/>
            <person name="Ovreas L."/>
            <person name="Rohde M."/>
            <person name="Galperin M.Y."/>
            <person name="Jogler C."/>
        </authorList>
    </citation>
    <scope>NUCLEOTIDE SEQUENCE [LARGE SCALE GENOMIC DNA]</scope>
    <source>
        <strain evidence="10 11">I41</strain>
    </source>
</reference>
<comment type="subcellular location">
    <subcellularLocation>
        <location evidence="1">Cell membrane</location>
        <topology evidence="1">Multi-pass membrane protein</topology>
    </subcellularLocation>
</comment>
<protein>
    <submittedName>
        <fullName evidence="10">Putative Mg(2+) transport ATPase</fullName>
    </submittedName>
</protein>
<keyword evidence="4 8" id="KW-0812">Transmembrane</keyword>
<gene>
    <name evidence="10" type="ORF">I41_30210</name>
</gene>
<keyword evidence="11" id="KW-1185">Reference proteome</keyword>
<evidence type="ECO:0000256" key="7">
    <source>
        <dbReference type="SAM" id="MobiDB-lite"/>
    </source>
</evidence>
<dbReference type="Pfam" id="PF02308">
    <property type="entry name" value="MgtC"/>
    <property type="match status" value="1"/>
</dbReference>